<evidence type="ECO:0000256" key="1">
    <source>
        <dbReference type="SAM" id="MobiDB-lite"/>
    </source>
</evidence>
<dbReference type="Proteomes" id="UP000007266">
    <property type="component" value="Linkage group 5"/>
</dbReference>
<reference evidence="2 3" key="2">
    <citation type="journal article" date="2010" name="Nucleic Acids Res.">
        <title>BeetleBase in 2010: revisions to provide comprehensive genomic information for Tribolium castaneum.</title>
        <authorList>
            <person name="Kim H.S."/>
            <person name="Murphy T."/>
            <person name="Xia J."/>
            <person name="Caragea D."/>
            <person name="Park Y."/>
            <person name="Beeman R.W."/>
            <person name="Lorenzen M.D."/>
            <person name="Butcher S."/>
            <person name="Manak J.R."/>
            <person name="Brown S.J."/>
        </authorList>
    </citation>
    <scope>GENOME REANNOTATION</scope>
    <source>
        <strain evidence="2 3">Georgia GA2</strain>
    </source>
</reference>
<reference evidence="2 3" key="1">
    <citation type="journal article" date="2008" name="Nature">
        <title>The genome of the model beetle and pest Tribolium castaneum.</title>
        <authorList>
            <consortium name="Tribolium Genome Sequencing Consortium"/>
            <person name="Richards S."/>
            <person name="Gibbs R.A."/>
            <person name="Weinstock G.M."/>
            <person name="Brown S.J."/>
            <person name="Denell R."/>
            <person name="Beeman R.W."/>
            <person name="Gibbs R."/>
            <person name="Beeman R.W."/>
            <person name="Brown S.J."/>
            <person name="Bucher G."/>
            <person name="Friedrich M."/>
            <person name="Grimmelikhuijzen C.J."/>
            <person name="Klingler M."/>
            <person name="Lorenzen M."/>
            <person name="Richards S."/>
            <person name="Roth S."/>
            <person name="Schroder R."/>
            <person name="Tautz D."/>
            <person name="Zdobnov E.M."/>
            <person name="Muzny D."/>
            <person name="Gibbs R.A."/>
            <person name="Weinstock G.M."/>
            <person name="Attaway T."/>
            <person name="Bell S."/>
            <person name="Buhay C.J."/>
            <person name="Chandrabose M.N."/>
            <person name="Chavez D."/>
            <person name="Clerk-Blankenburg K.P."/>
            <person name="Cree A."/>
            <person name="Dao M."/>
            <person name="Davis C."/>
            <person name="Chacko J."/>
            <person name="Dinh H."/>
            <person name="Dugan-Rocha S."/>
            <person name="Fowler G."/>
            <person name="Garner T.T."/>
            <person name="Garnes J."/>
            <person name="Gnirke A."/>
            <person name="Hawes A."/>
            <person name="Hernandez J."/>
            <person name="Hines S."/>
            <person name="Holder M."/>
            <person name="Hume J."/>
            <person name="Jhangiani S.N."/>
            <person name="Joshi V."/>
            <person name="Khan Z.M."/>
            <person name="Jackson L."/>
            <person name="Kovar C."/>
            <person name="Kowis A."/>
            <person name="Lee S."/>
            <person name="Lewis L.R."/>
            <person name="Margolis J."/>
            <person name="Morgan M."/>
            <person name="Nazareth L.V."/>
            <person name="Nguyen N."/>
            <person name="Okwuonu G."/>
            <person name="Parker D."/>
            <person name="Richards S."/>
            <person name="Ruiz S.J."/>
            <person name="Santibanez J."/>
            <person name="Savard J."/>
            <person name="Scherer S.E."/>
            <person name="Schneider B."/>
            <person name="Sodergren E."/>
            <person name="Tautz D."/>
            <person name="Vattahil S."/>
            <person name="Villasana D."/>
            <person name="White C.S."/>
            <person name="Wright R."/>
            <person name="Park Y."/>
            <person name="Beeman R.W."/>
            <person name="Lord J."/>
            <person name="Oppert B."/>
            <person name="Lorenzen M."/>
            <person name="Brown S."/>
            <person name="Wang L."/>
            <person name="Savard J."/>
            <person name="Tautz D."/>
            <person name="Richards S."/>
            <person name="Weinstock G."/>
            <person name="Gibbs R.A."/>
            <person name="Liu Y."/>
            <person name="Worley K."/>
            <person name="Weinstock G."/>
            <person name="Elsik C.G."/>
            <person name="Reese J.T."/>
            <person name="Elhaik E."/>
            <person name="Landan G."/>
            <person name="Graur D."/>
            <person name="Arensburger P."/>
            <person name="Atkinson P."/>
            <person name="Beeman R.W."/>
            <person name="Beidler J."/>
            <person name="Brown S.J."/>
            <person name="Demuth J.P."/>
            <person name="Drury D.W."/>
            <person name="Du Y.Z."/>
            <person name="Fujiwara H."/>
            <person name="Lorenzen M."/>
            <person name="Maselli V."/>
            <person name="Osanai M."/>
            <person name="Park Y."/>
            <person name="Robertson H.M."/>
            <person name="Tu Z."/>
            <person name="Wang J.J."/>
            <person name="Wang S."/>
            <person name="Richards S."/>
            <person name="Song H."/>
            <person name="Zhang L."/>
            <person name="Sodergren E."/>
            <person name="Werner D."/>
            <person name="Stanke M."/>
            <person name="Morgenstern B."/>
            <person name="Solovyev V."/>
            <person name="Kosarev P."/>
            <person name="Brown G."/>
            <person name="Chen H.C."/>
            <person name="Ermolaeva O."/>
            <person name="Hlavina W."/>
            <person name="Kapustin Y."/>
            <person name="Kiryutin B."/>
            <person name="Kitts P."/>
            <person name="Maglott D."/>
            <person name="Pruitt K."/>
            <person name="Sapojnikov V."/>
            <person name="Souvorov A."/>
            <person name="Mackey A.J."/>
            <person name="Waterhouse R.M."/>
            <person name="Wyder S."/>
            <person name="Zdobnov E.M."/>
            <person name="Zdobnov E.M."/>
            <person name="Wyder S."/>
            <person name="Kriventseva E.V."/>
            <person name="Kadowaki T."/>
            <person name="Bork P."/>
            <person name="Aranda M."/>
            <person name="Bao R."/>
            <person name="Beermann A."/>
            <person name="Berns N."/>
            <person name="Bolognesi R."/>
            <person name="Bonneton F."/>
            <person name="Bopp D."/>
            <person name="Brown S.J."/>
            <person name="Bucher G."/>
            <person name="Butts T."/>
            <person name="Chaumot A."/>
            <person name="Denell R.E."/>
            <person name="Ferrier D.E."/>
            <person name="Friedrich M."/>
            <person name="Gordon C.M."/>
            <person name="Jindra M."/>
            <person name="Klingler M."/>
            <person name="Lan Q."/>
            <person name="Lattorff H.M."/>
            <person name="Laudet V."/>
            <person name="von Levetsow C."/>
            <person name="Liu Z."/>
            <person name="Lutz R."/>
            <person name="Lynch J.A."/>
            <person name="da Fonseca R.N."/>
            <person name="Posnien N."/>
            <person name="Reuter R."/>
            <person name="Roth S."/>
            <person name="Savard J."/>
            <person name="Schinko J.B."/>
            <person name="Schmitt C."/>
            <person name="Schoppmeier M."/>
            <person name="Schroder R."/>
            <person name="Shippy T.D."/>
            <person name="Simonnet F."/>
            <person name="Marques-Souza H."/>
            <person name="Tautz D."/>
            <person name="Tomoyasu Y."/>
            <person name="Trauner J."/>
            <person name="Van der Zee M."/>
            <person name="Vervoort M."/>
            <person name="Wittkopp N."/>
            <person name="Wimmer E.A."/>
            <person name="Yang X."/>
            <person name="Jones A.K."/>
            <person name="Sattelle D.B."/>
            <person name="Ebert P.R."/>
            <person name="Nelson D."/>
            <person name="Scott J.G."/>
            <person name="Beeman R.W."/>
            <person name="Muthukrishnan S."/>
            <person name="Kramer K.J."/>
            <person name="Arakane Y."/>
            <person name="Beeman R.W."/>
            <person name="Zhu Q."/>
            <person name="Hogenkamp D."/>
            <person name="Dixit R."/>
            <person name="Oppert B."/>
            <person name="Jiang H."/>
            <person name="Zou Z."/>
            <person name="Marshall J."/>
            <person name="Elpidina E."/>
            <person name="Vinokurov K."/>
            <person name="Oppert C."/>
            <person name="Zou Z."/>
            <person name="Evans J."/>
            <person name="Lu Z."/>
            <person name="Zhao P."/>
            <person name="Sumathipala N."/>
            <person name="Altincicek B."/>
            <person name="Vilcinskas A."/>
            <person name="Williams M."/>
            <person name="Hultmark D."/>
            <person name="Hetru C."/>
            <person name="Jiang H."/>
            <person name="Grimmelikhuijzen C.J."/>
            <person name="Hauser F."/>
            <person name="Cazzamali G."/>
            <person name="Williamson M."/>
            <person name="Park Y."/>
            <person name="Li B."/>
            <person name="Tanaka Y."/>
            <person name="Predel R."/>
            <person name="Neupert S."/>
            <person name="Schachtner J."/>
            <person name="Verleyen P."/>
            <person name="Raible F."/>
            <person name="Bork P."/>
            <person name="Friedrich M."/>
            <person name="Walden K.K."/>
            <person name="Robertson H.M."/>
            <person name="Angeli S."/>
            <person name="Foret S."/>
            <person name="Bucher G."/>
            <person name="Schuetz S."/>
            <person name="Maleszka R."/>
            <person name="Wimmer E.A."/>
            <person name="Beeman R.W."/>
            <person name="Lorenzen M."/>
            <person name="Tomoyasu Y."/>
            <person name="Miller S.C."/>
            <person name="Grossmann D."/>
            <person name="Bucher G."/>
        </authorList>
    </citation>
    <scope>NUCLEOTIDE SEQUENCE [LARGE SCALE GENOMIC DNA]</scope>
    <source>
        <strain evidence="2 3">Georgia GA2</strain>
    </source>
</reference>
<proteinExistence type="predicted"/>
<sequence length="83" mass="9820">MHNKRPAKANQSEKSNPRAPKMRRRTPRAQRKMARLKRETLPNQDGNDCYEMGLDETQVMRPHSSFWRSRGKATKDFEVFPYA</sequence>
<feature type="compositionally biased region" description="Basic residues" evidence="1">
    <location>
        <begin position="20"/>
        <end position="35"/>
    </location>
</feature>
<evidence type="ECO:0000313" key="3">
    <source>
        <dbReference type="Proteomes" id="UP000007266"/>
    </source>
</evidence>
<feature type="region of interest" description="Disordered" evidence="1">
    <location>
        <begin position="1"/>
        <end position="50"/>
    </location>
</feature>
<dbReference type="AlphaFoldDB" id="A0A139WHN3"/>
<gene>
    <name evidence="2" type="primary">AUGUSTUS-3.0.2_33235</name>
    <name evidence="2" type="ORF">TcasGA2_TC033235</name>
</gene>
<dbReference type="EMBL" id="KQ971343">
    <property type="protein sequence ID" value="KYB27404.1"/>
    <property type="molecule type" value="Genomic_DNA"/>
</dbReference>
<dbReference type="InParanoid" id="A0A139WHN3"/>
<name>A0A139WHN3_TRICA</name>
<protein>
    <submittedName>
        <fullName evidence="2">Uncharacterized protein</fullName>
    </submittedName>
</protein>
<keyword evidence="3" id="KW-1185">Reference proteome</keyword>
<organism evidence="2 3">
    <name type="scientific">Tribolium castaneum</name>
    <name type="common">Red flour beetle</name>
    <dbReference type="NCBI Taxonomy" id="7070"/>
    <lineage>
        <taxon>Eukaryota</taxon>
        <taxon>Metazoa</taxon>
        <taxon>Ecdysozoa</taxon>
        <taxon>Arthropoda</taxon>
        <taxon>Hexapoda</taxon>
        <taxon>Insecta</taxon>
        <taxon>Pterygota</taxon>
        <taxon>Neoptera</taxon>
        <taxon>Endopterygota</taxon>
        <taxon>Coleoptera</taxon>
        <taxon>Polyphaga</taxon>
        <taxon>Cucujiformia</taxon>
        <taxon>Tenebrionidae</taxon>
        <taxon>Tenebrionidae incertae sedis</taxon>
        <taxon>Tribolium</taxon>
    </lineage>
</organism>
<accession>A0A139WHN3</accession>
<evidence type="ECO:0000313" key="2">
    <source>
        <dbReference type="EMBL" id="KYB27404.1"/>
    </source>
</evidence>